<evidence type="ECO:0000256" key="3">
    <source>
        <dbReference type="ARBA" id="ARBA00022692"/>
    </source>
</evidence>
<dbReference type="InterPro" id="IPR013517">
    <property type="entry name" value="FG-GAP"/>
</dbReference>
<evidence type="ECO:0000256" key="2">
    <source>
        <dbReference type="ARBA" id="ARBA00006496"/>
    </source>
</evidence>
<proteinExistence type="inferred from homology"/>
<keyword evidence="6 8" id="KW-0472">Membrane</keyword>
<dbReference type="PANTHER" id="PTHR13412:SF0">
    <property type="entry name" value="T-CELL IMMUNOMODULATORY PROTEIN"/>
    <property type="match status" value="1"/>
</dbReference>
<dbReference type="SUPFAM" id="SSF69318">
    <property type="entry name" value="Integrin alpha N-terminal domain"/>
    <property type="match status" value="1"/>
</dbReference>
<keyword evidence="11" id="KW-1185">Reference proteome</keyword>
<comment type="caution">
    <text evidence="10">The sequence shown here is derived from an EMBL/GenBank/DDBJ whole genome shotgun (WGS) entry which is preliminary data.</text>
</comment>
<dbReference type="InterPro" id="IPR024881">
    <property type="entry name" value="Tip"/>
</dbReference>
<dbReference type="Gene3D" id="2.130.10.130">
    <property type="entry name" value="Integrin alpha, N-terminal"/>
    <property type="match status" value="1"/>
</dbReference>
<dbReference type="Pfam" id="PF23122">
    <property type="entry name" value="C2_ITFG1"/>
    <property type="match status" value="1"/>
</dbReference>
<reference evidence="10 11" key="1">
    <citation type="submission" date="2018-11" db="EMBL/GenBank/DDBJ databases">
        <title>Genome sequence of Saitozyma podzolica DSM 27192.</title>
        <authorList>
            <person name="Aliyu H."/>
            <person name="Gorte O."/>
            <person name="Ochsenreither K."/>
        </authorList>
    </citation>
    <scope>NUCLEOTIDE SEQUENCE [LARGE SCALE GENOMIC DNA]</scope>
    <source>
        <strain evidence="10 11">DSM 27192</strain>
    </source>
</reference>
<feature type="domain" description="T-cell immunomodulatory protein TIP C2" evidence="9">
    <location>
        <begin position="551"/>
        <end position="690"/>
    </location>
</feature>
<keyword evidence="7" id="KW-0325">Glycoprotein</keyword>
<organism evidence="10 11">
    <name type="scientific">Saitozyma podzolica</name>
    <dbReference type="NCBI Taxonomy" id="1890683"/>
    <lineage>
        <taxon>Eukaryota</taxon>
        <taxon>Fungi</taxon>
        <taxon>Dikarya</taxon>
        <taxon>Basidiomycota</taxon>
        <taxon>Agaricomycotina</taxon>
        <taxon>Tremellomycetes</taxon>
        <taxon>Tremellales</taxon>
        <taxon>Trimorphomycetaceae</taxon>
        <taxon>Saitozyma</taxon>
    </lineage>
</organism>
<evidence type="ECO:0000259" key="9">
    <source>
        <dbReference type="Pfam" id="PF23122"/>
    </source>
</evidence>
<protein>
    <recommendedName>
        <fullName evidence="9">T-cell immunomodulatory protein TIP C2 domain-containing protein</fullName>
    </recommendedName>
</protein>
<dbReference type="EMBL" id="RSCD01000017">
    <property type="protein sequence ID" value="RSH87371.1"/>
    <property type="molecule type" value="Genomic_DNA"/>
</dbReference>
<dbReference type="OrthoDB" id="10022113at2759"/>
<evidence type="ECO:0000256" key="1">
    <source>
        <dbReference type="ARBA" id="ARBA00004479"/>
    </source>
</evidence>
<dbReference type="InterPro" id="IPR028994">
    <property type="entry name" value="Integrin_alpha_N"/>
</dbReference>
<gene>
    <name evidence="10" type="ORF">EHS25_003280</name>
</gene>
<evidence type="ECO:0000256" key="5">
    <source>
        <dbReference type="ARBA" id="ARBA00022989"/>
    </source>
</evidence>
<keyword evidence="5 8" id="KW-1133">Transmembrane helix</keyword>
<dbReference type="GO" id="GO:0005886">
    <property type="term" value="C:plasma membrane"/>
    <property type="evidence" value="ECO:0007669"/>
    <property type="project" value="TreeGrafter"/>
</dbReference>
<dbReference type="PANTHER" id="PTHR13412">
    <property type="entry name" value="T-CELL IMMUNOMODULATORY PROTEIN HOMOLOG"/>
    <property type="match status" value="1"/>
</dbReference>
<sequence length="742" mass="80169">MESEPTWRNAAGSTHPTSAAVNNNFDSCAILDILNHAHALPMTRLAALGLVALVLPELASALWPFKQKRFSAEALIDAGPVGLEDIAGRVAAVGDWNGDQKCVAARRVKPESWKWEWKADKTSSDLFVLSQDGKSVQVHLWDRDTFRYKPSSIVRAENTVTNVVPGDFNHDGRLDLLVMYESDEGWWPSKKESTGMQVFFGRPDGGIEETPWKLSHSTEVQAMVFDADGSLRPSLLGFAPGTEGTTDAVLRAWINNGSGMALQAPPLQDASQACSLASPHSSAFVDINGDCLPDMNRDGSLDIVFPTCDRHSTSTGVGFDCKVNIAYNRQVPACGTEASQYKSDQSLKCRGWGELCVADDSFEFSFDSSSEYFTSIPFSSIFDGFSGSHDLLLHPPGQSAIPLPLRAGDYNVDGYPDLLLTISNTTAAPGGGPFGGRRGGTQVRVLENVPCKSGVAGCDTGTAKRGLRVGSGKGWEVLDEIWDSQGASWLDLDDDGSLDIMVQRSGDQASQKVTFVQNNFYHDAFFLKAQVLNGACDGDCQPADGGKKYSPLGVSYSGATYKFTVLDTLGRRGAQQAIQPLTPAVAQLPQTAYHALGTPYAFVGLGRTNNYVEASCTSRCPSGRTDLIRPSSNVIQRISVGASLYPPGHTTYLESIVPNSQLLINPPSPADNDSHPPVRARSAEWRSELYLHPGDWVPWVGAAVVGMVIILGGVVLGLHEREKKEDEKERRRALHAINFQAL</sequence>
<feature type="transmembrane region" description="Helical" evidence="8">
    <location>
        <begin position="696"/>
        <end position="718"/>
    </location>
</feature>
<dbReference type="Proteomes" id="UP000279259">
    <property type="component" value="Unassembled WGS sequence"/>
</dbReference>
<evidence type="ECO:0000256" key="4">
    <source>
        <dbReference type="ARBA" id="ARBA00022729"/>
    </source>
</evidence>
<evidence type="ECO:0000256" key="7">
    <source>
        <dbReference type="ARBA" id="ARBA00023180"/>
    </source>
</evidence>
<name>A0A427Y8F6_9TREE</name>
<evidence type="ECO:0000256" key="8">
    <source>
        <dbReference type="SAM" id="Phobius"/>
    </source>
</evidence>
<evidence type="ECO:0000313" key="10">
    <source>
        <dbReference type="EMBL" id="RSH87371.1"/>
    </source>
</evidence>
<evidence type="ECO:0000313" key="11">
    <source>
        <dbReference type="Proteomes" id="UP000279259"/>
    </source>
</evidence>
<dbReference type="InterPro" id="IPR057089">
    <property type="entry name" value="C2_TIP"/>
</dbReference>
<keyword evidence="4" id="KW-0732">Signal</keyword>
<accession>A0A427Y8F6</accession>
<dbReference type="Pfam" id="PF13517">
    <property type="entry name" value="FG-GAP_3"/>
    <property type="match status" value="1"/>
</dbReference>
<keyword evidence="3 8" id="KW-0812">Transmembrane</keyword>
<evidence type="ECO:0000256" key="6">
    <source>
        <dbReference type="ARBA" id="ARBA00023136"/>
    </source>
</evidence>
<comment type="subcellular location">
    <subcellularLocation>
        <location evidence="1">Membrane</location>
        <topology evidence="1">Single-pass type I membrane protein</topology>
    </subcellularLocation>
</comment>
<comment type="similarity">
    <text evidence="2">Belongs to the TIP family.</text>
</comment>
<dbReference type="AlphaFoldDB" id="A0A427Y8F6"/>